<feature type="domain" description="RNase H type-1" evidence="1">
    <location>
        <begin position="146"/>
        <end position="235"/>
    </location>
</feature>
<dbReference type="Gene3D" id="3.30.420.10">
    <property type="entry name" value="Ribonuclease H-like superfamily/Ribonuclease H"/>
    <property type="match status" value="1"/>
</dbReference>
<gene>
    <name evidence="2" type="ORF">Dsin_020992</name>
</gene>
<dbReference type="GO" id="GO:0004523">
    <property type="term" value="F:RNA-DNA hybrid ribonuclease activity"/>
    <property type="evidence" value="ECO:0007669"/>
    <property type="project" value="InterPro"/>
</dbReference>
<dbReference type="SUPFAM" id="SSF53098">
    <property type="entry name" value="Ribonuclease H-like"/>
    <property type="match status" value="1"/>
</dbReference>
<keyword evidence="3" id="KW-1185">Reference proteome</keyword>
<dbReference type="InterPro" id="IPR053151">
    <property type="entry name" value="RNase_H-like"/>
</dbReference>
<protein>
    <recommendedName>
        <fullName evidence="1">RNase H type-1 domain-containing protein</fullName>
    </recommendedName>
</protein>
<evidence type="ECO:0000313" key="2">
    <source>
        <dbReference type="EMBL" id="KAK3206946.1"/>
    </source>
</evidence>
<dbReference type="InterPro" id="IPR002156">
    <property type="entry name" value="RNaseH_domain"/>
</dbReference>
<dbReference type="PANTHER" id="PTHR47723">
    <property type="entry name" value="OS05G0353850 PROTEIN"/>
    <property type="match status" value="1"/>
</dbReference>
<dbReference type="CDD" id="cd06222">
    <property type="entry name" value="RNase_H_like"/>
    <property type="match status" value="1"/>
</dbReference>
<reference evidence="2" key="1">
    <citation type="journal article" date="2023" name="Plant J.">
        <title>Genome sequences and population genomics provide insights into the demographic history, inbreeding, and mutation load of two 'living fossil' tree species of Dipteronia.</title>
        <authorList>
            <person name="Feng Y."/>
            <person name="Comes H.P."/>
            <person name="Chen J."/>
            <person name="Zhu S."/>
            <person name="Lu R."/>
            <person name="Zhang X."/>
            <person name="Li P."/>
            <person name="Qiu J."/>
            <person name="Olsen K.M."/>
            <person name="Qiu Y."/>
        </authorList>
    </citation>
    <scope>NUCLEOTIDE SEQUENCE</scope>
    <source>
        <strain evidence="2">NBL</strain>
    </source>
</reference>
<evidence type="ECO:0000259" key="1">
    <source>
        <dbReference type="Pfam" id="PF13456"/>
    </source>
</evidence>
<dbReference type="GO" id="GO:0003676">
    <property type="term" value="F:nucleic acid binding"/>
    <property type="evidence" value="ECO:0007669"/>
    <property type="project" value="InterPro"/>
</dbReference>
<dbReference type="PANTHER" id="PTHR47723:SF19">
    <property type="entry name" value="POLYNUCLEOTIDYL TRANSFERASE, RIBONUCLEASE H-LIKE SUPERFAMILY PROTEIN"/>
    <property type="match status" value="1"/>
</dbReference>
<name>A0AAE0AAC8_9ROSI</name>
<accession>A0AAE0AAC8</accession>
<dbReference type="AlphaFoldDB" id="A0AAE0AAC8"/>
<dbReference type="Pfam" id="PF13456">
    <property type="entry name" value="RVT_3"/>
    <property type="match status" value="1"/>
</dbReference>
<evidence type="ECO:0000313" key="3">
    <source>
        <dbReference type="Proteomes" id="UP001281410"/>
    </source>
</evidence>
<dbReference type="InterPro" id="IPR036397">
    <property type="entry name" value="RNaseH_sf"/>
</dbReference>
<organism evidence="2 3">
    <name type="scientific">Dipteronia sinensis</name>
    <dbReference type="NCBI Taxonomy" id="43782"/>
    <lineage>
        <taxon>Eukaryota</taxon>
        <taxon>Viridiplantae</taxon>
        <taxon>Streptophyta</taxon>
        <taxon>Embryophyta</taxon>
        <taxon>Tracheophyta</taxon>
        <taxon>Spermatophyta</taxon>
        <taxon>Magnoliopsida</taxon>
        <taxon>eudicotyledons</taxon>
        <taxon>Gunneridae</taxon>
        <taxon>Pentapetalae</taxon>
        <taxon>rosids</taxon>
        <taxon>malvids</taxon>
        <taxon>Sapindales</taxon>
        <taxon>Sapindaceae</taxon>
        <taxon>Hippocastanoideae</taxon>
        <taxon>Acereae</taxon>
        <taxon>Dipteronia</taxon>
    </lineage>
</organism>
<dbReference type="InterPro" id="IPR044730">
    <property type="entry name" value="RNase_H-like_dom_plant"/>
</dbReference>
<sequence length="249" mass="28058">MGTRAVELLPCCAELHKGMSWWEVSYCANLKLNQYWESWNGMCPNPKSRRAWCSLFYAVVWTFWESRNIKFFEGNEASISSAADLVKFRVGWWFKHHGKGSLEPITTILLNLRELCIDKGNVKPQHKEAWCPSGINGIKFNVDGSSRDSNTTEILAIHKALELCVSRTELLGRDIVIASDSKVPVSWVNNSEAFGSLKHVDLIYDIKEFMKVLGGASVVFNPRHTNSCADNLAKMGSNLSGDRLEWGDL</sequence>
<dbReference type="EMBL" id="JANJYJ010000006">
    <property type="protein sequence ID" value="KAK3206946.1"/>
    <property type="molecule type" value="Genomic_DNA"/>
</dbReference>
<proteinExistence type="predicted"/>
<dbReference type="Proteomes" id="UP001281410">
    <property type="component" value="Unassembled WGS sequence"/>
</dbReference>
<dbReference type="InterPro" id="IPR012337">
    <property type="entry name" value="RNaseH-like_sf"/>
</dbReference>
<comment type="caution">
    <text evidence="2">The sequence shown here is derived from an EMBL/GenBank/DDBJ whole genome shotgun (WGS) entry which is preliminary data.</text>
</comment>